<dbReference type="EMBL" id="AAGTAA010000024">
    <property type="protein sequence ID" value="EBR6662527.1"/>
    <property type="molecule type" value="Genomic_DNA"/>
</dbReference>
<evidence type="ECO:0000313" key="13">
    <source>
        <dbReference type="EMBL" id="ECX7514291.1"/>
    </source>
</evidence>
<dbReference type="EMBL" id="AALAVL010000030">
    <property type="protein sequence ID" value="ECX7514291.1"/>
    <property type="molecule type" value="Genomic_DNA"/>
</dbReference>
<dbReference type="SMART" id="SM00342">
    <property type="entry name" value="HTH_ARAC"/>
    <property type="match status" value="1"/>
</dbReference>
<dbReference type="InterPro" id="IPR009057">
    <property type="entry name" value="Homeodomain-like_sf"/>
</dbReference>
<organism evidence="6">
    <name type="scientific">Salmonella enterica</name>
    <name type="common">Salmonella choleraesuis</name>
    <dbReference type="NCBI Taxonomy" id="28901"/>
    <lineage>
        <taxon>Bacteria</taxon>
        <taxon>Pseudomonadati</taxon>
        <taxon>Pseudomonadota</taxon>
        <taxon>Gammaproteobacteria</taxon>
        <taxon>Enterobacterales</taxon>
        <taxon>Enterobacteriaceae</taxon>
        <taxon>Salmonella</taxon>
    </lineage>
</organism>
<evidence type="ECO:0000313" key="11">
    <source>
        <dbReference type="EMBL" id="ECQ8329246.1"/>
    </source>
</evidence>
<evidence type="ECO:0000256" key="1">
    <source>
        <dbReference type="ARBA" id="ARBA00023015"/>
    </source>
</evidence>
<reference evidence="6" key="1">
    <citation type="submission" date="2018-07" db="EMBL/GenBank/DDBJ databases">
        <authorList>
            <consortium name="GenomeTrakr network: Whole genome sequencing for foodborne pathogen traceback"/>
        </authorList>
    </citation>
    <scope>NUCLEOTIDE SEQUENCE</scope>
    <source>
        <strain evidence="6">CFSAN008688</strain>
        <strain evidence="5">CFSAN024207</strain>
        <strain evidence="7">CFSAN047939</strain>
        <strain evidence="8">CNSV-T1-MD09-1-TT-B</strain>
        <strain evidence="9">CNSV-T3-MD10-10-RV-C</strain>
        <strain evidence="10">CNSV-T3-MD10-10-RV-D</strain>
    </source>
</reference>
<sequence length="287" mass="32518">MKDIYSEILKLSCIFTEVSLCDLPVMLMADHTETAGTDHSDIVVYCILSGEVSIVFNKNEVKKVKAGGVVFIKKNNSDKFILFESNSAVVMKAILIPNGIYRDIITCCDIRNRFRIINNNPQEISSCIVALSQLLLKLSCNTIEEGSLLESSIALFFTQLYIGNHQNISLPFYGCDHPMSRLMVKILKNPEYQWKVKKMAQEHYMSVNGFINEFRKFSGFTPLGFVQQTRLNKGKQKLESTNLSVASIAKECGYNSHASFTFYIKKVFGKSPLRIREDARKNNKHGD</sequence>
<dbReference type="RefSeq" id="WP_139768959.1">
    <property type="nucleotide sequence ID" value="NZ_MYKR01000002.1"/>
</dbReference>
<evidence type="ECO:0000256" key="2">
    <source>
        <dbReference type="ARBA" id="ARBA00023125"/>
    </source>
</evidence>
<keyword evidence="3" id="KW-0804">Transcription</keyword>
<evidence type="ECO:0000313" key="8">
    <source>
        <dbReference type="EMBL" id="EBR6662527.1"/>
    </source>
</evidence>
<comment type="caution">
    <text evidence="6">The sequence shown here is derived from an EMBL/GenBank/DDBJ whole genome shotgun (WGS) entry which is preliminary data.</text>
</comment>
<dbReference type="EMBL" id="AAKDBL010000017">
    <property type="protein sequence ID" value="ECQ8329246.1"/>
    <property type="molecule type" value="Genomic_DNA"/>
</dbReference>
<dbReference type="EMBL" id="AAGTJX010000023">
    <property type="protein sequence ID" value="EBR7751968.1"/>
    <property type="molecule type" value="Genomic_DNA"/>
</dbReference>
<evidence type="ECO:0000313" key="7">
    <source>
        <dbReference type="EMBL" id="EBQ4317950.1"/>
    </source>
</evidence>
<gene>
    <name evidence="7" type="ORF">A2H40_19985</name>
    <name evidence="10" type="ORF">B9796_21190</name>
    <name evidence="9" type="ORF">B9797_22195</name>
    <name evidence="8" type="ORF">B9934_20100</name>
    <name evidence="13" type="ORF">CG580_19810</name>
    <name evidence="11" type="ORF">F0154_22180</name>
    <name evidence="12" type="ORF">F1A80_00555</name>
    <name evidence="5" type="ORF">LM31_23475</name>
    <name evidence="6" type="ORF">PL50_14365</name>
</gene>
<dbReference type="EMBL" id="AAKFZH010000001">
    <property type="protein sequence ID" value="ECR3850623.1"/>
    <property type="molecule type" value="Genomic_DNA"/>
</dbReference>
<dbReference type="EMBL" id="AAGKZC010000014">
    <property type="protein sequence ID" value="EBP2041364.1"/>
    <property type="molecule type" value="Genomic_DNA"/>
</dbReference>
<evidence type="ECO:0000313" key="9">
    <source>
        <dbReference type="EMBL" id="EBR7751968.1"/>
    </source>
</evidence>
<dbReference type="GO" id="GO:0003700">
    <property type="term" value="F:DNA-binding transcription factor activity"/>
    <property type="evidence" value="ECO:0007669"/>
    <property type="project" value="InterPro"/>
</dbReference>
<name>A0A5V1J2I1_SALER</name>
<dbReference type="PANTHER" id="PTHR43280">
    <property type="entry name" value="ARAC-FAMILY TRANSCRIPTIONAL REGULATOR"/>
    <property type="match status" value="1"/>
</dbReference>
<protein>
    <submittedName>
        <fullName evidence="6">Helix-turn-helix transcriptional regulator</fullName>
    </submittedName>
</protein>
<dbReference type="EMBL" id="AAGTJB010000028">
    <property type="protein sequence ID" value="EBR7791922.1"/>
    <property type="molecule type" value="Genomic_DNA"/>
</dbReference>
<keyword evidence="1" id="KW-0805">Transcription regulation</keyword>
<accession>A0A5V1J2I1</accession>
<evidence type="ECO:0000313" key="10">
    <source>
        <dbReference type="EMBL" id="EBR7791922.1"/>
    </source>
</evidence>
<dbReference type="PROSITE" id="PS01124">
    <property type="entry name" value="HTH_ARAC_FAMILY_2"/>
    <property type="match status" value="1"/>
</dbReference>
<dbReference type="EMBL" id="AAGOZC010000025">
    <property type="protein sequence ID" value="EBQ4317950.1"/>
    <property type="molecule type" value="Genomic_DNA"/>
</dbReference>
<evidence type="ECO:0000313" key="6">
    <source>
        <dbReference type="EMBL" id="EBP2041364.1"/>
    </source>
</evidence>
<dbReference type="PANTHER" id="PTHR43280:SF11">
    <property type="entry name" value="RCS-SPECIFIC HTH-TYPE TRANSCRIPTIONAL ACTIVATOR RCLR"/>
    <property type="match status" value="1"/>
</dbReference>
<dbReference type="InterPro" id="IPR018060">
    <property type="entry name" value="HTH_AraC"/>
</dbReference>
<dbReference type="Pfam" id="PF12833">
    <property type="entry name" value="HTH_18"/>
    <property type="match status" value="1"/>
</dbReference>
<evidence type="ECO:0000313" key="12">
    <source>
        <dbReference type="EMBL" id="ECR3850623.1"/>
    </source>
</evidence>
<evidence type="ECO:0000256" key="3">
    <source>
        <dbReference type="ARBA" id="ARBA00023163"/>
    </source>
</evidence>
<dbReference type="GO" id="GO:0043565">
    <property type="term" value="F:sequence-specific DNA binding"/>
    <property type="evidence" value="ECO:0007669"/>
    <property type="project" value="InterPro"/>
</dbReference>
<evidence type="ECO:0000313" key="5">
    <source>
        <dbReference type="EMBL" id="EBP0978226.1"/>
    </source>
</evidence>
<evidence type="ECO:0000259" key="4">
    <source>
        <dbReference type="PROSITE" id="PS01124"/>
    </source>
</evidence>
<proteinExistence type="predicted"/>
<dbReference type="Gene3D" id="1.10.10.60">
    <property type="entry name" value="Homeodomain-like"/>
    <property type="match status" value="1"/>
</dbReference>
<dbReference type="EMBL" id="AAGKQP010000047">
    <property type="protein sequence ID" value="EBP0978226.1"/>
    <property type="molecule type" value="Genomic_DNA"/>
</dbReference>
<keyword evidence="2" id="KW-0238">DNA-binding</keyword>
<feature type="domain" description="HTH araC/xylS-type" evidence="4">
    <location>
        <begin position="180"/>
        <end position="278"/>
    </location>
</feature>
<reference evidence="11" key="2">
    <citation type="submission" date="2019-09" db="EMBL/GenBank/DDBJ databases">
        <authorList>
            <consortium name="PulseNet: The National Subtyping Network for Foodborne Disease Surveillance"/>
            <person name="Tarr C.L."/>
            <person name="Trees E."/>
            <person name="Katz L.S."/>
            <person name="Carleton-Romer H.A."/>
            <person name="Stroika S."/>
            <person name="Kucerova Z."/>
            <person name="Roache K.F."/>
            <person name="Sabol A.L."/>
            <person name="Besser J."/>
            <person name="Gerner-Smidt P."/>
        </authorList>
    </citation>
    <scope>NUCLEOTIDE SEQUENCE</scope>
    <source>
        <strain evidence="13">PNUSAS017874</strain>
        <strain evidence="11">PNUSAS095236</strain>
        <strain evidence="12">PNUSAS095855</strain>
    </source>
</reference>
<dbReference type="AlphaFoldDB" id="A0A5V1J2I1"/>
<dbReference type="SUPFAM" id="SSF46689">
    <property type="entry name" value="Homeodomain-like"/>
    <property type="match status" value="1"/>
</dbReference>